<evidence type="ECO:0000256" key="2">
    <source>
        <dbReference type="ARBA" id="ARBA00023002"/>
    </source>
</evidence>
<dbReference type="GO" id="GO:0030497">
    <property type="term" value="P:fatty acid elongation"/>
    <property type="evidence" value="ECO:0007669"/>
    <property type="project" value="TreeGrafter"/>
</dbReference>
<proteinExistence type="inferred from homology"/>
<dbReference type="PROSITE" id="PS00061">
    <property type="entry name" value="ADH_SHORT"/>
    <property type="match status" value="1"/>
</dbReference>
<sequence length="282" mass="29280">MPDPARSSGTSSPSAPWDSPADWSLMPQTYPKAHGLLDGKVTLVTAAAGAGIGYATARRCAEEGATVVVSDRHERRLAAAAEALTELIGVKPLAVPCDVTSEAQVLALFDAAVEAHGRLDVVVNNAGLGGTAPLAEMTDEQWHTVVDVTLTGTMRCTRAALRQMITQGSGVIVNNASVLGWRAQPGQAHYAAAKAGVMALTRCVALEAAEHGVRVNAVAPSLAVHPHLAKVSGEELLAELAAKEAFGRSAEPWEVANVIVFLASGYSSYMTGEVISVSCQHP</sequence>
<protein>
    <submittedName>
        <fullName evidence="4">SDR family oxidoreductase</fullName>
    </submittedName>
</protein>
<dbReference type="InterPro" id="IPR002347">
    <property type="entry name" value="SDR_fam"/>
</dbReference>
<evidence type="ECO:0000313" key="5">
    <source>
        <dbReference type="Proteomes" id="UP000294543"/>
    </source>
</evidence>
<comment type="similarity">
    <text evidence="1">Belongs to the short-chain dehydrogenases/reductases (SDR) family.</text>
</comment>
<dbReference type="CDD" id="cd05233">
    <property type="entry name" value="SDR_c"/>
    <property type="match status" value="1"/>
</dbReference>
<feature type="region of interest" description="Disordered" evidence="3">
    <location>
        <begin position="1"/>
        <end position="23"/>
    </location>
</feature>
<dbReference type="PANTHER" id="PTHR42760">
    <property type="entry name" value="SHORT-CHAIN DEHYDROGENASES/REDUCTASES FAMILY MEMBER"/>
    <property type="match status" value="1"/>
</dbReference>
<evidence type="ECO:0000256" key="1">
    <source>
        <dbReference type="ARBA" id="ARBA00006484"/>
    </source>
</evidence>
<dbReference type="PANTHER" id="PTHR42760:SF40">
    <property type="entry name" value="3-OXOACYL-[ACYL-CARRIER-PROTEIN] REDUCTASE, CHLOROPLASTIC"/>
    <property type="match status" value="1"/>
</dbReference>
<dbReference type="FunFam" id="3.40.50.720:FF:000084">
    <property type="entry name" value="Short-chain dehydrogenase reductase"/>
    <property type="match status" value="1"/>
</dbReference>
<evidence type="ECO:0000313" key="4">
    <source>
        <dbReference type="EMBL" id="TDD22880.1"/>
    </source>
</evidence>
<dbReference type="GO" id="GO:0016616">
    <property type="term" value="F:oxidoreductase activity, acting on the CH-OH group of donors, NAD or NADP as acceptor"/>
    <property type="evidence" value="ECO:0007669"/>
    <property type="project" value="TreeGrafter"/>
</dbReference>
<dbReference type="InterPro" id="IPR020904">
    <property type="entry name" value="Sc_DH/Rdtase_CS"/>
</dbReference>
<feature type="compositionally biased region" description="Low complexity" evidence="3">
    <location>
        <begin position="11"/>
        <end position="23"/>
    </location>
</feature>
<organism evidence="4 5">
    <name type="scientific">Nonomuraea diastatica</name>
    <dbReference type="NCBI Taxonomy" id="1848329"/>
    <lineage>
        <taxon>Bacteria</taxon>
        <taxon>Bacillati</taxon>
        <taxon>Actinomycetota</taxon>
        <taxon>Actinomycetes</taxon>
        <taxon>Streptosporangiales</taxon>
        <taxon>Streptosporangiaceae</taxon>
        <taxon>Nonomuraea</taxon>
    </lineage>
</organism>
<dbReference type="EMBL" id="SMKP01000022">
    <property type="protein sequence ID" value="TDD22880.1"/>
    <property type="molecule type" value="Genomic_DNA"/>
</dbReference>
<gene>
    <name evidence="4" type="ORF">E1294_10700</name>
</gene>
<dbReference type="Pfam" id="PF13561">
    <property type="entry name" value="adh_short_C2"/>
    <property type="match status" value="1"/>
</dbReference>
<dbReference type="NCBIfam" id="NF005880">
    <property type="entry name" value="PRK07831.1"/>
    <property type="match status" value="1"/>
</dbReference>
<dbReference type="AlphaFoldDB" id="A0A4R4WYM3"/>
<reference evidence="4 5" key="1">
    <citation type="submission" date="2019-03" db="EMBL/GenBank/DDBJ databases">
        <title>Draft genome sequences of novel Actinobacteria.</title>
        <authorList>
            <person name="Sahin N."/>
            <person name="Ay H."/>
            <person name="Saygin H."/>
        </authorList>
    </citation>
    <scope>NUCLEOTIDE SEQUENCE [LARGE SCALE GENOMIC DNA]</scope>
    <source>
        <strain evidence="4 5">KC712</strain>
    </source>
</reference>
<comment type="caution">
    <text evidence="4">The sequence shown here is derived from an EMBL/GenBank/DDBJ whole genome shotgun (WGS) entry which is preliminary data.</text>
</comment>
<keyword evidence="5" id="KW-1185">Reference proteome</keyword>
<dbReference type="PRINTS" id="PR00081">
    <property type="entry name" value="GDHRDH"/>
</dbReference>
<dbReference type="SUPFAM" id="SSF51735">
    <property type="entry name" value="NAD(P)-binding Rossmann-fold domains"/>
    <property type="match status" value="1"/>
</dbReference>
<dbReference type="PRINTS" id="PR00080">
    <property type="entry name" value="SDRFAMILY"/>
</dbReference>
<accession>A0A4R4WYM3</accession>
<dbReference type="Proteomes" id="UP000294543">
    <property type="component" value="Unassembled WGS sequence"/>
</dbReference>
<dbReference type="Gene3D" id="3.40.50.720">
    <property type="entry name" value="NAD(P)-binding Rossmann-like Domain"/>
    <property type="match status" value="1"/>
</dbReference>
<dbReference type="OrthoDB" id="9803333at2"/>
<evidence type="ECO:0000256" key="3">
    <source>
        <dbReference type="SAM" id="MobiDB-lite"/>
    </source>
</evidence>
<keyword evidence="2" id="KW-0560">Oxidoreductase</keyword>
<dbReference type="InterPro" id="IPR036291">
    <property type="entry name" value="NAD(P)-bd_dom_sf"/>
</dbReference>
<name>A0A4R4WYM3_9ACTN</name>